<evidence type="ECO:0000256" key="1">
    <source>
        <dbReference type="SAM" id="MobiDB-lite"/>
    </source>
</evidence>
<dbReference type="EMBL" id="BMKI01000014">
    <property type="protein sequence ID" value="GGD02997.1"/>
    <property type="molecule type" value="Genomic_DNA"/>
</dbReference>
<proteinExistence type="predicted"/>
<reference evidence="3" key="1">
    <citation type="journal article" date="2019" name="Int. J. Syst. Evol. Microbiol.">
        <title>The Global Catalogue of Microorganisms (GCM) 10K type strain sequencing project: providing services to taxonomists for standard genome sequencing and annotation.</title>
        <authorList>
            <consortium name="The Broad Institute Genomics Platform"/>
            <consortium name="The Broad Institute Genome Sequencing Center for Infectious Disease"/>
            <person name="Wu L."/>
            <person name="Ma J."/>
        </authorList>
    </citation>
    <scope>NUCLEOTIDE SEQUENCE [LARGE SCALE GENOMIC DNA]</scope>
    <source>
        <strain evidence="3">CGMCC 1.15942</strain>
    </source>
</reference>
<evidence type="ECO:0000313" key="2">
    <source>
        <dbReference type="EMBL" id="GGD02997.1"/>
    </source>
</evidence>
<accession>A0ABQ1PTF9</accession>
<evidence type="ECO:0000313" key="3">
    <source>
        <dbReference type="Proteomes" id="UP000630615"/>
    </source>
</evidence>
<sequence>MSKKRSMDLKKKNRKKKSSKSSVWNSRRMKFFITFAMFCFVILGSTYAWFISVDSKENRFEGTRLLAEITEVFTPQSNWQPGEETSKIVSVTNTGETPALVRISLYEFLLTFQVDMTDRVGNGNLKESNTIVDPRVDVNDTDTWKLASNDGGTYTKDGKHYLASAAIVSDPKNGTDMYEYNSSTRPDTPLKFLSMNFSSAFKETAPSDGMRKYWLYENGYFYYSEVLQPGEESEPLINSVTLSSLLPNKYKSSLYKLKVFMDAHDTTSVLFSSWGVENNSDVYKMLENAIDVGAK</sequence>
<comment type="caution">
    <text evidence="2">The sequence shown here is derived from an EMBL/GenBank/DDBJ whole genome shotgun (WGS) entry which is preliminary data.</text>
</comment>
<organism evidence="2 3">
    <name type="scientific">Enterococcus wangshanyuanii</name>
    <dbReference type="NCBI Taxonomy" id="2005703"/>
    <lineage>
        <taxon>Bacteria</taxon>
        <taxon>Bacillati</taxon>
        <taxon>Bacillota</taxon>
        <taxon>Bacilli</taxon>
        <taxon>Lactobacillales</taxon>
        <taxon>Enterococcaceae</taxon>
        <taxon>Enterococcus</taxon>
    </lineage>
</organism>
<dbReference type="Proteomes" id="UP000630615">
    <property type="component" value="Unassembled WGS sequence"/>
</dbReference>
<protein>
    <recommendedName>
        <fullName evidence="4">Alternate signal-mediated exported protein, CPF_0494 family</fullName>
    </recommendedName>
</protein>
<feature type="compositionally biased region" description="Basic and acidic residues" evidence="1">
    <location>
        <begin position="1"/>
        <end position="10"/>
    </location>
</feature>
<name>A0ABQ1PTF9_9ENTE</name>
<feature type="region of interest" description="Disordered" evidence="1">
    <location>
        <begin position="1"/>
        <end position="21"/>
    </location>
</feature>
<dbReference type="NCBIfam" id="TIGR04090">
    <property type="entry name" value="exp_by_SipW_IV"/>
    <property type="match status" value="1"/>
</dbReference>
<gene>
    <name evidence="2" type="ORF">GCM10011573_35590</name>
</gene>
<dbReference type="RefSeq" id="WP_088271902.1">
    <property type="nucleotide sequence ID" value="NZ_BMKI01000014.1"/>
</dbReference>
<keyword evidence="3" id="KW-1185">Reference proteome</keyword>
<evidence type="ECO:0008006" key="4">
    <source>
        <dbReference type="Google" id="ProtNLM"/>
    </source>
</evidence>
<dbReference type="InterPro" id="IPR024008">
    <property type="entry name" value="BsaA"/>
</dbReference>